<dbReference type="OrthoDB" id="1121756at2"/>
<reference evidence="2 3" key="1">
    <citation type="submission" date="2019-11" db="EMBL/GenBank/DDBJ databases">
        <title>Genome of Strain BIT-d1.</title>
        <authorList>
            <person name="Yang Y."/>
        </authorList>
    </citation>
    <scope>NUCLEOTIDE SEQUENCE [LARGE SCALE GENOMIC DNA]</scope>
    <source>
        <strain evidence="2 3">BIT-d1</strain>
    </source>
</reference>
<dbReference type="Proteomes" id="UP000438760">
    <property type="component" value="Unassembled WGS sequence"/>
</dbReference>
<feature type="domain" description="Lipocalin-like" evidence="1">
    <location>
        <begin position="29"/>
        <end position="107"/>
    </location>
</feature>
<organism evidence="2 3">
    <name type="scientific">Myroides albus</name>
    <dbReference type="NCBI Taxonomy" id="2562892"/>
    <lineage>
        <taxon>Bacteria</taxon>
        <taxon>Pseudomonadati</taxon>
        <taxon>Bacteroidota</taxon>
        <taxon>Flavobacteriia</taxon>
        <taxon>Flavobacteriales</taxon>
        <taxon>Flavobacteriaceae</taxon>
        <taxon>Myroides</taxon>
    </lineage>
</organism>
<dbReference type="EMBL" id="WMJX01000051">
    <property type="protein sequence ID" value="MTG99216.1"/>
    <property type="molecule type" value="Genomic_DNA"/>
</dbReference>
<proteinExistence type="predicted"/>
<evidence type="ECO:0000313" key="2">
    <source>
        <dbReference type="EMBL" id="MTG99216.1"/>
    </source>
</evidence>
<dbReference type="RefSeq" id="WP_155093215.1">
    <property type="nucleotide sequence ID" value="NZ_CP102754.1"/>
</dbReference>
<comment type="caution">
    <text evidence="2">The sequence shown here is derived from an EMBL/GenBank/DDBJ whole genome shotgun (WGS) entry which is preliminary data.</text>
</comment>
<gene>
    <name evidence="2" type="ORF">GJV76_13950</name>
</gene>
<evidence type="ECO:0000313" key="3">
    <source>
        <dbReference type="Proteomes" id="UP000438760"/>
    </source>
</evidence>
<keyword evidence="3" id="KW-1185">Reference proteome</keyword>
<name>A0A6I3LP67_9FLAO</name>
<accession>A0A6I3LP67</accession>
<protein>
    <recommendedName>
        <fullName evidence="1">Lipocalin-like domain-containing protein</fullName>
    </recommendedName>
</protein>
<dbReference type="PROSITE" id="PS51257">
    <property type="entry name" value="PROKAR_LIPOPROTEIN"/>
    <property type="match status" value="1"/>
</dbReference>
<sequence length="152" mass="16734">MKKALYLGAIALAVVSCKPTMDSKSQVGLKGEWTLVKVNRIGGEFVKVNSFNIADADCFVGSQWKFVSNNNTGHISLTKGGSCPSFESDFKWTISPAGKFEFKFIDEGVKAKHVTTGYSMQVKNQTAASFELVDKFYAGGQTYDVTYKFVRN</sequence>
<dbReference type="Pfam" id="PF13648">
    <property type="entry name" value="Lipocalin_4"/>
    <property type="match status" value="1"/>
</dbReference>
<evidence type="ECO:0000259" key="1">
    <source>
        <dbReference type="Pfam" id="PF13648"/>
    </source>
</evidence>
<dbReference type="InterPro" id="IPR024311">
    <property type="entry name" value="Lipocalin-like"/>
</dbReference>
<dbReference type="AlphaFoldDB" id="A0A6I3LP67"/>